<dbReference type="EMBL" id="NOXX01000171">
    <property type="protein sequence ID" value="OYQ46082.1"/>
    <property type="molecule type" value="Genomic_DNA"/>
</dbReference>
<organism evidence="1 2">
    <name type="scientific">Flavobacterium aurantiibacter</name>
    <dbReference type="NCBI Taxonomy" id="2023067"/>
    <lineage>
        <taxon>Bacteria</taxon>
        <taxon>Pseudomonadati</taxon>
        <taxon>Bacteroidota</taxon>
        <taxon>Flavobacteriia</taxon>
        <taxon>Flavobacteriales</taxon>
        <taxon>Flavobacteriaceae</taxon>
        <taxon>Flavobacterium</taxon>
    </lineage>
</organism>
<dbReference type="Proteomes" id="UP000216035">
    <property type="component" value="Unassembled WGS sequence"/>
</dbReference>
<evidence type="ECO:0000313" key="2">
    <source>
        <dbReference type="Proteomes" id="UP000216035"/>
    </source>
</evidence>
<keyword evidence="2" id="KW-1185">Reference proteome</keyword>
<accession>A0A255ZXG3</accession>
<name>A0A255ZXG3_9FLAO</name>
<dbReference type="AlphaFoldDB" id="A0A255ZXG3"/>
<evidence type="ECO:0000313" key="1">
    <source>
        <dbReference type="EMBL" id="OYQ46082.1"/>
    </source>
</evidence>
<protein>
    <submittedName>
        <fullName evidence="1">Uncharacterized protein</fullName>
    </submittedName>
</protein>
<proteinExistence type="predicted"/>
<dbReference type="OrthoDB" id="673361at2"/>
<comment type="caution">
    <text evidence="1">The sequence shown here is derived from an EMBL/GenBank/DDBJ whole genome shotgun (WGS) entry which is preliminary data.</text>
</comment>
<dbReference type="RefSeq" id="WP_094485675.1">
    <property type="nucleotide sequence ID" value="NZ_NOXX01000171.1"/>
</dbReference>
<sequence length="136" mass="15881">MDTRINKIILYVCSIVNFISCRSVDKKVDYRKVYVDEFKITYFKKCLQYGFNTHEILLLNENDGSQIVEPILGNYSQIDSIAKNKILKEVREFQREVATRAEGANKIPVYKICLCQYESKEIDSLANEFIDKILPK</sequence>
<reference evidence="1 2" key="1">
    <citation type="submission" date="2017-07" db="EMBL/GenBank/DDBJ databases">
        <title>Flavobacterium cyanobacteriorum sp. nov., isolated from cyanobacterial aggregates in a eutrophic lake.</title>
        <authorList>
            <person name="Cai H."/>
        </authorList>
    </citation>
    <scope>NUCLEOTIDE SEQUENCE [LARGE SCALE GENOMIC DNA]</scope>
    <source>
        <strain evidence="1 2">TH167</strain>
    </source>
</reference>
<gene>
    <name evidence="1" type="ORF">CHX27_05055</name>
</gene>